<dbReference type="KEGG" id="naci:NUH88_09855"/>
<dbReference type="EMBL" id="CP102480">
    <property type="protein sequence ID" value="UUX51991.1"/>
    <property type="molecule type" value="Genomic_DNA"/>
</dbReference>
<keyword evidence="18" id="KW-1185">Reference proteome</keyword>
<gene>
    <name evidence="13 17" type="primary">yidC</name>
    <name evidence="17" type="ORF">NUH88_09855</name>
</gene>
<feature type="transmembrane region" description="Helical" evidence="13">
    <location>
        <begin position="450"/>
        <end position="471"/>
    </location>
</feature>
<dbReference type="GO" id="GO:0005886">
    <property type="term" value="C:plasma membrane"/>
    <property type="evidence" value="ECO:0007669"/>
    <property type="project" value="UniProtKB-SubCell"/>
</dbReference>
<dbReference type="Pfam" id="PF14849">
    <property type="entry name" value="YidC_periplas"/>
    <property type="match status" value="1"/>
</dbReference>
<dbReference type="Pfam" id="PF02096">
    <property type="entry name" value="60KD_IMP"/>
    <property type="match status" value="1"/>
</dbReference>
<dbReference type="GO" id="GO:0015031">
    <property type="term" value="P:protein transport"/>
    <property type="evidence" value="ECO:0007669"/>
    <property type="project" value="UniProtKB-KW"/>
</dbReference>
<comment type="similarity">
    <text evidence="2 13">Belongs to the OXA1/ALB3/YidC family. Type 1 subfamily.</text>
</comment>
<sequence>MNEQKNLIAAVVLSVAILVGFQFFYEVPKAEKEVARQAEIAASGTGTGSTAPSASSVPSATPPSGVAVPAAGAMSAEDAAKARQEIAADPKRIRIDAPGMRGTISPVGARIDDVVLTHYRETLDADSDNIHLLKPAGAPKSYYAEFGWVPEAAGTPVPDAKTVWTADGSVLSPQQPVTLSWDNGQGLVFERTYAIDDDYMFTVTQRVRNSGGDAVTLFPYGLLSRGGTPTTAGFYILHEGPLGVFDETLNEVDYDDLQEDGKTEVAATGGWIGITDKYWLAALVPAQDEAMKYRFTHSIRQQDDRYQTDYLGAARAVPAGGVAETETHLFAGAKEVKLLDRYEAKYGVANFDLAVDFGWFYFLTKPFFYALSWIHNLVGNFGIAILIFTVAVKLVFFPLANKSYKSMAKMRELTPKMQALREQYGDDKQRLNQEMMGLYKKEKVNPASGCLPILIQIPVFFALYKVLFVSIEMRHAPFYGWIHDLSAPDPTTLFNLFGLIPWTPPAFIPLIGVWPIIMGLTMFLQQKLNPQPADPVQAKVFMFLPLFFTFLLASFPAGLVIYWAWNNLLSIAQQRLIMWRMGVK</sequence>
<feature type="transmembrane region" description="Helical" evidence="13">
    <location>
        <begin position="544"/>
        <end position="565"/>
    </location>
</feature>
<evidence type="ECO:0000256" key="2">
    <source>
        <dbReference type="ARBA" id="ARBA00010527"/>
    </source>
</evidence>
<evidence type="ECO:0000256" key="13">
    <source>
        <dbReference type="HAMAP-Rule" id="MF_01810"/>
    </source>
</evidence>
<dbReference type="InterPro" id="IPR001708">
    <property type="entry name" value="YidC/ALB3/OXA1/COX18"/>
</dbReference>
<dbReference type="InterPro" id="IPR038221">
    <property type="entry name" value="YidC_periplasmic_sf"/>
</dbReference>
<dbReference type="InterPro" id="IPR019998">
    <property type="entry name" value="Membr_insert_YidC"/>
</dbReference>
<evidence type="ECO:0000256" key="6">
    <source>
        <dbReference type="ARBA" id="ARBA00022692"/>
    </source>
</evidence>
<keyword evidence="9 13" id="KW-0472">Membrane</keyword>
<feature type="domain" description="Membrane insertase YidC/Oxa/ALB C-terminal" evidence="15">
    <location>
        <begin position="381"/>
        <end position="578"/>
    </location>
</feature>
<dbReference type="GO" id="GO:0051205">
    <property type="term" value="P:protein insertion into membrane"/>
    <property type="evidence" value="ECO:0007669"/>
    <property type="project" value="TreeGrafter"/>
</dbReference>
<comment type="function">
    <text evidence="13">Required for the insertion and/or proper folding and/or complex formation of integral membrane proteins into the membrane. Involved in integration of membrane proteins that insert both dependently and independently of the Sec translocase complex, as well as at least some lipoproteins. Aids folding of multispanning membrane proteins.</text>
</comment>
<dbReference type="NCBIfam" id="NF002353">
    <property type="entry name" value="PRK01318.1-4"/>
    <property type="match status" value="1"/>
</dbReference>
<feature type="transmembrane region" description="Helical" evidence="13">
    <location>
        <begin position="7"/>
        <end position="25"/>
    </location>
</feature>
<dbReference type="RefSeq" id="WP_257771792.1">
    <property type="nucleotide sequence ID" value="NZ_CP102480.1"/>
</dbReference>
<reference evidence="17" key="1">
    <citation type="submission" date="2022-08" db="EMBL/GenBank/DDBJ databases">
        <title>Nisaea acidiphila sp. nov., isolated from a marine algal debris and emended description of the genus Nisaea Urios et al. 2008.</title>
        <authorList>
            <person name="Kwon K."/>
        </authorList>
    </citation>
    <scope>NUCLEOTIDE SEQUENCE</scope>
    <source>
        <strain evidence="17">MEBiC11861</strain>
    </source>
</reference>
<dbReference type="PRINTS" id="PR01900">
    <property type="entry name" value="YIDCPROTEIN"/>
</dbReference>
<dbReference type="InterPro" id="IPR028053">
    <property type="entry name" value="Membr_insert_YidC_N"/>
</dbReference>
<evidence type="ECO:0000256" key="3">
    <source>
        <dbReference type="ARBA" id="ARBA00015325"/>
    </source>
</evidence>
<evidence type="ECO:0000256" key="4">
    <source>
        <dbReference type="ARBA" id="ARBA00022448"/>
    </source>
</evidence>
<dbReference type="GO" id="GO:0032977">
    <property type="term" value="F:membrane insertase activity"/>
    <property type="evidence" value="ECO:0007669"/>
    <property type="project" value="InterPro"/>
</dbReference>
<keyword evidence="6 13" id="KW-0812">Transmembrane</keyword>
<evidence type="ECO:0000259" key="15">
    <source>
        <dbReference type="Pfam" id="PF02096"/>
    </source>
</evidence>
<dbReference type="CDD" id="cd20070">
    <property type="entry name" value="5TM_YidC_Alb3"/>
    <property type="match status" value="1"/>
</dbReference>
<evidence type="ECO:0000256" key="5">
    <source>
        <dbReference type="ARBA" id="ARBA00022475"/>
    </source>
</evidence>
<comment type="subcellular location">
    <subcellularLocation>
        <location evidence="1">Cell inner membrane</location>
        <topology evidence="1">Multi-pass membrane protein</topology>
    </subcellularLocation>
    <subcellularLocation>
        <location evidence="13">Cell membrane</location>
        <topology evidence="13">Multi-pass membrane protein</topology>
    </subcellularLocation>
</comment>
<organism evidence="17 18">
    <name type="scientific">Nisaea acidiphila</name>
    <dbReference type="NCBI Taxonomy" id="1862145"/>
    <lineage>
        <taxon>Bacteria</taxon>
        <taxon>Pseudomonadati</taxon>
        <taxon>Pseudomonadota</taxon>
        <taxon>Alphaproteobacteria</taxon>
        <taxon>Rhodospirillales</taxon>
        <taxon>Thalassobaculaceae</taxon>
        <taxon>Nisaea</taxon>
    </lineage>
</organism>
<keyword evidence="10 13" id="KW-0143">Chaperone</keyword>
<evidence type="ECO:0000256" key="8">
    <source>
        <dbReference type="ARBA" id="ARBA00022989"/>
    </source>
</evidence>
<evidence type="ECO:0000313" key="17">
    <source>
        <dbReference type="EMBL" id="UUX51991.1"/>
    </source>
</evidence>
<proteinExistence type="inferred from homology"/>
<feature type="transmembrane region" description="Helical" evidence="13">
    <location>
        <begin position="506"/>
        <end position="524"/>
    </location>
</feature>
<evidence type="ECO:0000256" key="7">
    <source>
        <dbReference type="ARBA" id="ARBA00022927"/>
    </source>
</evidence>
<accession>A0A9J7AX86</accession>
<dbReference type="PANTHER" id="PTHR12428">
    <property type="entry name" value="OXA1"/>
    <property type="match status" value="1"/>
</dbReference>
<name>A0A9J7AX86_9PROT</name>
<dbReference type="AlphaFoldDB" id="A0A9J7AX86"/>
<evidence type="ECO:0000256" key="1">
    <source>
        <dbReference type="ARBA" id="ARBA00004429"/>
    </source>
</evidence>
<evidence type="ECO:0000256" key="9">
    <source>
        <dbReference type="ARBA" id="ARBA00023136"/>
    </source>
</evidence>
<dbReference type="InterPro" id="IPR028055">
    <property type="entry name" value="YidC/Oxa/ALB_C"/>
</dbReference>
<evidence type="ECO:0000259" key="16">
    <source>
        <dbReference type="Pfam" id="PF14849"/>
    </source>
</evidence>
<feature type="domain" description="Membrane insertase YidC N-terminal" evidence="16">
    <location>
        <begin position="92"/>
        <end position="369"/>
    </location>
</feature>
<evidence type="ECO:0000313" key="18">
    <source>
        <dbReference type="Proteomes" id="UP001060336"/>
    </source>
</evidence>
<keyword evidence="5 13" id="KW-1003">Cell membrane</keyword>
<evidence type="ECO:0000256" key="14">
    <source>
        <dbReference type="SAM" id="MobiDB-lite"/>
    </source>
</evidence>
<dbReference type="PRINTS" id="PR00701">
    <property type="entry name" value="60KDINNERMP"/>
</dbReference>
<keyword evidence="7 13" id="KW-0653">Protein transport</keyword>
<protein>
    <recommendedName>
        <fullName evidence="3 13">Membrane protein insertase YidC</fullName>
    </recommendedName>
    <alternativeName>
        <fullName evidence="12 13">Foldase YidC</fullName>
    </alternativeName>
    <alternativeName>
        <fullName evidence="13">Membrane protein YidC</fullName>
    </alternativeName>
    <alternativeName>
        <fullName evidence="11 13">membrane integrase YidC</fullName>
    </alternativeName>
</protein>
<feature type="region of interest" description="Disordered" evidence="14">
    <location>
        <begin position="43"/>
        <end position="72"/>
    </location>
</feature>
<evidence type="ECO:0000256" key="11">
    <source>
        <dbReference type="ARBA" id="ARBA00033245"/>
    </source>
</evidence>
<dbReference type="Gene3D" id="2.70.98.90">
    <property type="match status" value="1"/>
</dbReference>
<keyword evidence="8 13" id="KW-1133">Transmembrane helix</keyword>
<comment type="subunit">
    <text evidence="13">Interacts with the Sec translocase complex via SecD. Specifically interacts with transmembrane segments of nascent integral membrane proteins during membrane integration.</text>
</comment>
<dbReference type="InterPro" id="IPR047196">
    <property type="entry name" value="YidC_ALB_C"/>
</dbReference>
<feature type="transmembrane region" description="Helical" evidence="13">
    <location>
        <begin position="377"/>
        <end position="400"/>
    </location>
</feature>
<dbReference type="PANTHER" id="PTHR12428:SF65">
    <property type="entry name" value="CYTOCHROME C OXIDASE ASSEMBLY PROTEIN COX18, MITOCHONDRIAL"/>
    <property type="match status" value="1"/>
</dbReference>
<evidence type="ECO:0000256" key="10">
    <source>
        <dbReference type="ARBA" id="ARBA00023186"/>
    </source>
</evidence>
<evidence type="ECO:0000256" key="12">
    <source>
        <dbReference type="ARBA" id="ARBA00033342"/>
    </source>
</evidence>
<dbReference type="NCBIfam" id="TIGR03593">
    <property type="entry name" value="yidC_nterm"/>
    <property type="match status" value="1"/>
</dbReference>
<dbReference type="HAMAP" id="MF_01810">
    <property type="entry name" value="YidC_type1"/>
    <property type="match status" value="1"/>
</dbReference>
<dbReference type="NCBIfam" id="TIGR03592">
    <property type="entry name" value="yidC_oxa1_cterm"/>
    <property type="match status" value="1"/>
</dbReference>
<dbReference type="Proteomes" id="UP001060336">
    <property type="component" value="Chromosome"/>
</dbReference>
<keyword evidence="4 13" id="KW-0813">Transport</keyword>
<dbReference type="CDD" id="cd19961">
    <property type="entry name" value="EcYidC-like_peri"/>
    <property type="match status" value="1"/>
</dbReference>